<comment type="caution">
    <text evidence="10">The sequence shown here is derived from an EMBL/GenBank/DDBJ whole genome shotgun (WGS) entry which is preliminary data.</text>
</comment>
<evidence type="ECO:0000256" key="6">
    <source>
        <dbReference type="ARBA" id="ARBA00022840"/>
    </source>
</evidence>
<reference evidence="10 11" key="1">
    <citation type="submission" date="2018-08" db="EMBL/GenBank/DDBJ databases">
        <title>Bacillus chawlae sp. nov., Bacillus glennii sp. nov., and Bacillus saganii sp. nov. Isolated from the Vehicle Assembly Building at Kennedy Space Center where the Viking Spacecraft were Assembled.</title>
        <authorList>
            <person name="Seuylemezian A."/>
            <person name="Vaishampayan P."/>
        </authorList>
    </citation>
    <scope>NUCLEOTIDE SEQUENCE [LARGE SCALE GENOMIC DNA]</scope>
    <source>
        <strain evidence="10 11">V44-8</strain>
    </source>
</reference>
<dbReference type="Pfam" id="PF11734">
    <property type="entry name" value="TilS_C"/>
    <property type="match status" value="1"/>
</dbReference>
<dbReference type="HAMAP" id="MF_01161">
    <property type="entry name" value="tRNA_Ile_lys_synt"/>
    <property type="match status" value="1"/>
</dbReference>
<dbReference type="NCBIfam" id="TIGR02433">
    <property type="entry name" value="lysidine_TilS_C"/>
    <property type="match status" value="1"/>
</dbReference>
<dbReference type="SMART" id="SM00977">
    <property type="entry name" value="TilS_C"/>
    <property type="match status" value="1"/>
</dbReference>
<dbReference type="Gene3D" id="3.30.465.60">
    <property type="match status" value="1"/>
</dbReference>
<keyword evidence="5 8" id="KW-0547">Nucleotide-binding</keyword>
<keyword evidence="4 8" id="KW-0819">tRNA processing</keyword>
<protein>
    <recommendedName>
        <fullName evidence="8">tRNA(Ile)-lysidine synthase</fullName>
        <ecNumber evidence="8">6.3.4.19</ecNumber>
    </recommendedName>
    <alternativeName>
        <fullName evidence="8">tRNA(Ile)-2-lysyl-cytidine synthase</fullName>
    </alternativeName>
    <alternativeName>
        <fullName evidence="8">tRNA(Ile)-lysidine synthetase</fullName>
    </alternativeName>
</protein>
<dbReference type="EMBL" id="QVTD01000009">
    <property type="protein sequence ID" value="RFU62657.1"/>
    <property type="molecule type" value="Genomic_DNA"/>
</dbReference>
<keyword evidence="6 8" id="KW-0067">ATP-binding</keyword>
<dbReference type="GO" id="GO:0032267">
    <property type="term" value="F:tRNA(Ile)-lysidine synthase activity"/>
    <property type="evidence" value="ECO:0007669"/>
    <property type="project" value="UniProtKB-EC"/>
</dbReference>
<organism evidence="10 11">
    <name type="scientific">Peribacillus glennii</name>
    <dbReference type="NCBI Taxonomy" id="2303991"/>
    <lineage>
        <taxon>Bacteria</taxon>
        <taxon>Bacillati</taxon>
        <taxon>Bacillota</taxon>
        <taxon>Bacilli</taxon>
        <taxon>Bacillales</taxon>
        <taxon>Bacillaceae</taxon>
        <taxon>Peribacillus</taxon>
    </lineage>
</organism>
<dbReference type="InterPro" id="IPR015262">
    <property type="entry name" value="tRNA_Ile_lys_synt_subst-bd"/>
</dbReference>
<comment type="similarity">
    <text evidence="8">Belongs to the tRNA(Ile)-lysidine synthase family.</text>
</comment>
<dbReference type="SUPFAM" id="SSF52402">
    <property type="entry name" value="Adenine nucleotide alpha hydrolases-like"/>
    <property type="match status" value="1"/>
</dbReference>
<dbReference type="InterPro" id="IPR012796">
    <property type="entry name" value="Lysidine-tRNA-synth_C"/>
</dbReference>
<evidence type="ECO:0000256" key="5">
    <source>
        <dbReference type="ARBA" id="ARBA00022741"/>
    </source>
</evidence>
<dbReference type="PANTHER" id="PTHR43033:SF1">
    <property type="entry name" value="TRNA(ILE)-LYSIDINE SYNTHASE-RELATED"/>
    <property type="match status" value="1"/>
</dbReference>
<dbReference type="Proteomes" id="UP000262939">
    <property type="component" value="Unassembled WGS sequence"/>
</dbReference>
<sequence>MFKRKILDYIYKHKLIPEKSSLVAGVSGGPDSLVLLHFLNSVKDELEFKLVVAHVDHMFRGEESYQDYLFVESVCREWDIPFEGKRINVPEYMDISGESTQNAARDLRYSFFKDVMNKYKSSLLVLGHHGDDQIETMLMRITRGASGMARAGIPAKRRFHDGWVIRPFLVASKNELINYAKENGLEPRLDPSNEKDVYLRNRFRHSVLPFLKSENPRSHEHYQRFSEELFEDEAFLQELAAKHIEDIWIEKQDGYASIKLERLQLMPKPLQRRAIQLILDYLYTERPSSLSALHIDQLFALFFCPQPSAELHLPAGLYAEKSYQTGIFRFFQPERPEYSLHLQIPGDNILPNGYKIKAQYINGEIPDSYGNDSFIIPALTSDLPLIVRTRKDGDRISIKGLGGSKKLKDIFIDEKIPKSRRNDWPVVMNQRGEILWLPGLKKSDQAVDKSRDGQSFIFLKYKKLKSSRGQ</sequence>
<keyword evidence="11" id="KW-1185">Reference proteome</keyword>
<dbReference type="InterPro" id="IPR014729">
    <property type="entry name" value="Rossmann-like_a/b/a_fold"/>
</dbReference>
<keyword evidence="3 8" id="KW-0436">Ligase</keyword>
<dbReference type="InterPro" id="IPR012795">
    <property type="entry name" value="tRNA_Ile_lys_synt_N"/>
</dbReference>
<gene>
    <name evidence="8 10" type="primary">tilS</name>
    <name evidence="10" type="ORF">D0466_14060</name>
</gene>
<dbReference type="GO" id="GO:0006400">
    <property type="term" value="P:tRNA modification"/>
    <property type="evidence" value="ECO:0007669"/>
    <property type="project" value="UniProtKB-UniRule"/>
</dbReference>
<dbReference type="NCBIfam" id="TIGR02432">
    <property type="entry name" value="lysidine_TilS_N"/>
    <property type="match status" value="1"/>
</dbReference>
<dbReference type="EC" id="6.3.4.19" evidence="8"/>
<evidence type="ECO:0000256" key="1">
    <source>
        <dbReference type="ARBA" id="ARBA00004496"/>
    </source>
</evidence>
<dbReference type="PANTHER" id="PTHR43033">
    <property type="entry name" value="TRNA(ILE)-LYSIDINE SYNTHASE-RELATED"/>
    <property type="match status" value="1"/>
</dbReference>
<dbReference type="InterPro" id="IPR011063">
    <property type="entry name" value="TilS/TtcA_N"/>
</dbReference>
<comment type="catalytic activity">
    <reaction evidence="7 8">
        <text>cytidine(34) in tRNA(Ile2) + L-lysine + ATP = lysidine(34) in tRNA(Ile2) + AMP + diphosphate + H(+)</text>
        <dbReference type="Rhea" id="RHEA:43744"/>
        <dbReference type="Rhea" id="RHEA-COMP:10625"/>
        <dbReference type="Rhea" id="RHEA-COMP:10670"/>
        <dbReference type="ChEBI" id="CHEBI:15378"/>
        <dbReference type="ChEBI" id="CHEBI:30616"/>
        <dbReference type="ChEBI" id="CHEBI:32551"/>
        <dbReference type="ChEBI" id="CHEBI:33019"/>
        <dbReference type="ChEBI" id="CHEBI:82748"/>
        <dbReference type="ChEBI" id="CHEBI:83665"/>
        <dbReference type="ChEBI" id="CHEBI:456215"/>
        <dbReference type="EC" id="6.3.4.19"/>
    </reaction>
</comment>
<dbReference type="GO" id="GO:0005737">
    <property type="term" value="C:cytoplasm"/>
    <property type="evidence" value="ECO:0007669"/>
    <property type="project" value="UniProtKB-SubCell"/>
</dbReference>
<dbReference type="OrthoDB" id="9807403at2"/>
<dbReference type="CDD" id="cd01992">
    <property type="entry name" value="TilS_N"/>
    <property type="match status" value="1"/>
</dbReference>
<evidence type="ECO:0000256" key="2">
    <source>
        <dbReference type="ARBA" id="ARBA00022490"/>
    </source>
</evidence>
<dbReference type="Gene3D" id="3.40.50.620">
    <property type="entry name" value="HUPs"/>
    <property type="match status" value="1"/>
</dbReference>
<comment type="function">
    <text evidence="8">Ligates lysine onto the cytidine present at position 34 of the AUA codon-specific tRNA(Ile) that contains the anticodon CAU, in an ATP-dependent manner. Cytidine is converted to lysidine, thus changing the amino acid specificity of the tRNA from methionine to isoleucine.</text>
</comment>
<evidence type="ECO:0000259" key="9">
    <source>
        <dbReference type="SMART" id="SM00977"/>
    </source>
</evidence>
<evidence type="ECO:0000256" key="3">
    <source>
        <dbReference type="ARBA" id="ARBA00022598"/>
    </source>
</evidence>
<dbReference type="GO" id="GO:0005524">
    <property type="term" value="F:ATP binding"/>
    <property type="evidence" value="ECO:0007669"/>
    <property type="project" value="UniProtKB-UniRule"/>
</dbReference>
<evidence type="ECO:0000313" key="10">
    <source>
        <dbReference type="EMBL" id="RFU62657.1"/>
    </source>
</evidence>
<dbReference type="SUPFAM" id="SSF56037">
    <property type="entry name" value="PheT/TilS domain"/>
    <property type="match status" value="1"/>
</dbReference>
<dbReference type="AlphaFoldDB" id="A0A372LAI3"/>
<dbReference type="Pfam" id="PF01171">
    <property type="entry name" value="ATP_bind_3"/>
    <property type="match status" value="1"/>
</dbReference>
<comment type="subcellular location">
    <subcellularLocation>
        <location evidence="1 8">Cytoplasm</location>
    </subcellularLocation>
</comment>
<dbReference type="SUPFAM" id="SSF82829">
    <property type="entry name" value="MesJ substrate recognition domain-like"/>
    <property type="match status" value="1"/>
</dbReference>
<feature type="binding site" evidence="8">
    <location>
        <begin position="27"/>
        <end position="32"/>
    </location>
    <ligand>
        <name>ATP</name>
        <dbReference type="ChEBI" id="CHEBI:30616"/>
    </ligand>
</feature>
<evidence type="ECO:0000256" key="4">
    <source>
        <dbReference type="ARBA" id="ARBA00022694"/>
    </source>
</evidence>
<keyword evidence="2 8" id="KW-0963">Cytoplasm</keyword>
<comment type="domain">
    <text evidence="8">The N-terminal region contains the highly conserved SGGXDS motif, predicted to be a P-loop motif involved in ATP binding.</text>
</comment>
<proteinExistence type="inferred from homology"/>
<dbReference type="InterPro" id="IPR012094">
    <property type="entry name" value="tRNA_Ile_lys_synt"/>
</dbReference>
<evidence type="ECO:0000256" key="7">
    <source>
        <dbReference type="ARBA" id="ARBA00048539"/>
    </source>
</evidence>
<feature type="domain" description="Lysidine-tRNA(Ile) synthetase C-terminal" evidence="9">
    <location>
        <begin position="385"/>
        <end position="458"/>
    </location>
</feature>
<dbReference type="Pfam" id="PF09179">
    <property type="entry name" value="TilS"/>
    <property type="match status" value="1"/>
</dbReference>
<evidence type="ECO:0000256" key="8">
    <source>
        <dbReference type="HAMAP-Rule" id="MF_01161"/>
    </source>
</evidence>
<evidence type="ECO:0000313" key="11">
    <source>
        <dbReference type="Proteomes" id="UP000262939"/>
    </source>
</evidence>
<name>A0A372LAI3_9BACI</name>
<accession>A0A372LAI3</accession>
<dbReference type="RefSeq" id="WP_117323192.1">
    <property type="nucleotide sequence ID" value="NZ_QVTD01000009.1"/>
</dbReference>